<dbReference type="AlphaFoldDB" id="A0A8T2ZSY7"/>
<comment type="caution">
    <text evidence="2">The sequence shown here is derived from an EMBL/GenBank/DDBJ whole genome shotgun (WGS) entry which is preliminary data.</text>
</comment>
<dbReference type="EMBL" id="JACEGQ020000001">
    <property type="protein sequence ID" value="KAH8520557.1"/>
    <property type="molecule type" value="Genomic_DNA"/>
</dbReference>
<dbReference type="Proteomes" id="UP000807159">
    <property type="component" value="Chromosome 1"/>
</dbReference>
<sequence>VGASASPLAGWRSESSPCPTAENAVGQERRVSGRRSCDGKETPAGLWLWWLVDLFLWAWRSEEKPSWPPAWGRSRFVVVLPRPALMVFLGFVGRGSRC</sequence>
<organism evidence="2 3">
    <name type="scientific">Populus deltoides</name>
    <name type="common">Eastern poplar</name>
    <name type="synonym">Eastern cottonwood</name>
    <dbReference type="NCBI Taxonomy" id="3696"/>
    <lineage>
        <taxon>Eukaryota</taxon>
        <taxon>Viridiplantae</taxon>
        <taxon>Streptophyta</taxon>
        <taxon>Embryophyta</taxon>
        <taxon>Tracheophyta</taxon>
        <taxon>Spermatophyta</taxon>
        <taxon>Magnoliopsida</taxon>
        <taxon>eudicotyledons</taxon>
        <taxon>Gunneridae</taxon>
        <taxon>Pentapetalae</taxon>
        <taxon>rosids</taxon>
        <taxon>fabids</taxon>
        <taxon>Malpighiales</taxon>
        <taxon>Salicaceae</taxon>
        <taxon>Saliceae</taxon>
        <taxon>Populus</taxon>
    </lineage>
</organism>
<name>A0A8T2ZSY7_POPDE</name>
<feature type="region of interest" description="Disordered" evidence="1">
    <location>
        <begin position="1"/>
        <end position="41"/>
    </location>
</feature>
<keyword evidence="3" id="KW-1185">Reference proteome</keyword>
<feature type="compositionally biased region" description="Basic and acidic residues" evidence="1">
    <location>
        <begin position="27"/>
        <end position="41"/>
    </location>
</feature>
<feature type="non-terminal residue" evidence="2">
    <location>
        <position position="1"/>
    </location>
</feature>
<evidence type="ECO:0000313" key="3">
    <source>
        <dbReference type="Proteomes" id="UP000807159"/>
    </source>
</evidence>
<reference evidence="2" key="1">
    <citation type="journal article" date="2021" name="J. Hered.">
        <title>Genome Assembly of Salicaceae Populus deltoides (Eastern Cottonwood) I-69 Based on Nanopore Sequencing and Hi-C Technologies.</title>
        <authorList>
            <person name="Bai S."/>
            <person name="Wu H."/>
            <person name="Zhang J."/>
            <person name="Pan Z."/>
            <person name="Zhao W."/>
            <person name="Li Z."/>
            <person name="Tong C."/>
        </authorList>
    </citation>
    <scope>NUCLEOTIDE SEQUENCE</scope>
    <source>
        <tissue evidence="2">Leaf</tissue>
    </source>
</reference>
<proteinExistence type="predicted"/>
<accession>A0A8T2ZSY7</accession>
<evidence type="ECO:0000256" key="1">
    <source>
        <dbReference type="SAM" id="MobiDB-lite"/>
    </source>
</evidence>
<protein>
    <submittedName>
        <fullName evidence="2">Uncharacterized protein</fullName>
    </submittedName>
</protein>
<gene>
    <name evidence="2" type="ORF">H0E87_001847</name>
</gene>
<evidence type="ECO:0000313" key="2">
    <source>
        <dbReference type="EMBL" id="KAH8520557.1"/>
    </source>
</evidence>